<feature type="compositionally biased region" description="Basic and acidic residues" evidence="1">
    <location>
        <begin position="94"/>
        <end position="111"/>
    </location>
</feature>
<keyword evidence="3" id="KW-1185">Reference proteome</keyword>
<feature type="region of interest" description="Disordered" evidence="1">
    <location>
        <begin position="151"/>
        <end position="237"/>
    </location>
</feature>
<sequence>MTDAPGLVSRQFRATSVNASNATELSLHQDLVLDEAEKQLNKAVVDSRVHDNGNDNDNDNDDTGRANDNMNQVQGQAQVQSQVQVQEQAQVQEQEQKAKREETREDESKAMEGSKFAFKLPSLLLTGGNSNKAKAIPPASSPEVVMSMINLSQKPSRRSVDDEMDRERSPISITMTYTQERNPEHNYSQTKTANTNSVRTRHHSQSKTQSRNHSDSRSETHHSNNNNNNKPHDVFHANANNDEHNMAVVVAGDDVDQHARNNRGPPQAAFVNTLEVVDEEDDITIIESTSIQL</sequence>
<reference evidence="2 3" key="1">
    <citation type="journal article" date="2013" name="Curr. Biol.">
        <title>The Genome of the Foraminiferan Reticulomyxa filosa.</title>
        <authorList>
            <person name="Glockner G."/>
            <person name="Hulsmann N."/>
            <person name="Schleicher M."/>
            <person name="Noegel A.A."/>
            <person name="Eichinger L."/>
            <person name="Gallinger C."/>
            <person name="Pawlowski J."/>
            <person name="Sierra R."/>
            <person name="Euteneuer U."/>
            <person name="Pillet L."/>
            <person name="Moustafa A."/>
            <person name="Platzer M."/>
            <person name="Groth M."/>
            <person name="Szafranski K."/>
            <person name="Schliwa M."/>
        </authorList>
    </citation>
    <scope>NUCLEOTIDE SEQUENCE [LARGE SCALE GENOMIC DNA]</scope>
</reference>
<comment type="caution">
    <text evidence="2">The sequence shown here is derived from an EMBL/GenBank/DDBJ whole genome shotgun (WGS) entry which is preliminary data.</text>
</comment>
<feature type="compositionally biased region" description="Basic and acidic residues" evidence="1">
    <location>
        <begin position="212"/>
        <end position="222"/>
    </location>
</feature>
<feature type="compositionally biased region" description="Basic and acidic residues" evidence="1">
    <location>
        <begin position="158"/>
        <end position="169"/>
    </location>
</feature>
<gene>
    <name evidence="2" type="ORF">RFI_13110</name>
</gene>
<evidence type="ECO:0000256" key="1">
    <source>
        <dbReference type="SAM" id="MobiDB-lite"/>
    </source>
</evidence>
<name>X6NCL3_RETFI</name>
<feature type="compositionally biased region" description="Basic and acidic residues" evidence="1">
    <location>
        <begin position="43"/>
        <end position="53"/>
    </location>
</feature>
<proteinExistence type="predicted"/>
<evidence type="ECO:0000313" key="3">
    <source>
        <dbReference type="Proteomes" id="UP000023152"/>
    </source>
</evidence>
<feature type="compositionally biased region" description="Low complexity" evidence="1">
    <location>
        <begin position="66"/>
        <end position="93"/>
    </location>
</feature>
<evidence type="ECO:0000313" key="2">
    <source>
        <dbReference type="EMBL" id="ETO24050.1"/>
    </source>
</evidence>
<feature type="compositionally biased region" description="Polar residues" evidence="1">
    <location>
        <begin position="171"/>
        <end position="198"/>
    </location>
</feature>
<dbReference type="Proteomes" id="UP000023152">
    <property type="component" value="Unassembled WGS sequence"/>
</dbReference>
<organism evidence="2 3">
    <name type="scientific">Reticulomyxa filosa</name>
    <dbReference type="NCBI Taxonomy" id="46433"/>
    <lineage>
        <taxon>Eukaryota</taxon>
        <taxon>Sar</taxon>
        <taxon>Rhizaria</taxon>
        <taxon>Retaria</taxon>
        <taxon>Foraminifera</taxon>
        <taxon>Monothalamids</taxon>
        <taxon>Reticulomyxidae</taxon>
        <taxon>Reticulomyxa</taxon>
    </lineage>
</organism>
<dbReference type="AlphaFoldDB" id="X6NCL3"/>
<dbReference type="EMBL" id="ASPP01009484">
    <property type="protein sequence ID" value="ETO24050.1"/>
    <property type="molecule type" value="Genomic_DNA"/>
</dbReference>
<keyword evidence="2" id="KW-0238">DNA-binding</keyword>
<accession>X6NCL3</accession>
<feature type="region of interest" description="Disordered" evidence="1">
    <location>
        <begin position="43"/>
        <end position="111"/>
    </location>
</feature>
<dbReference type="GO" id="GO:0003677">
    <property type="term" value="F:DNA binding"/>
    <property type="evidence" value="ECO:0007669"/>
    <property type="project" value="UniProtKB-KW"/>
</dbReference>
<protein>
    <submittedName>
        <fullName evidence="2">SAP DNA-binding domain-containing protein</fullName>
    </submittedName>
</protein>